<evidence type="ECO:0008006" key="5">
    <source>
        <dbReference type="Google" id="ProtNLM"/>
    </source>
</evidence>
<dbReference type="InterPro" id="IPR020845">
    <property type="entry name" value="AMP-binding_CS"/>
</dbReference>
<feature type="domain" description="AMP-binding enzyme C-terminal" evidence="2">
    <location>
        <begin position="334"/>
        <end position="411"/>
    </location>
</feature>
<dbReference type="GO" id="GO:0031956">
    <property type="term" value="F:medium-chain fatty acid-CoA ligase activity"/>
    <property type="evidence" value="ECO:0007669"/>
    <property type="project" value="TreeGrafter"/>
</dbReference>
<dbReference type="Pfam" id="PF00501">
    <property type="entry name" value="AMP-binding"/>
    <property type="match status" value="1"/>
</dbReference>
<proteinExistence type="predicted"/>
<dbReference type="Pfam" id="PF13193">
    <property type="entry name" value="AMP-binding_C"/>
    <property type="match status" value="1"/>
</dbReference>
<dbReference type="AlphaFoldDB" id="A0A4Z0A730"/>
<dbReference type="PROSITE" id="PS00455">
    <property type="entry name" value="AMP_BINDING"/>
    <property type="match status" value="1"/>
</dbReference>
<dbReference type="EMBL" id="SFCI01000211">
    <property type="protein sequence ID" value="TFY81448.1"/>
    <property type="molecule type" value="Genomic_DNA"/>
</dbReference>
<evidence type="ECO:0000313" key="4">
    <source>
        <dbReference type="Proteomes" id="UP000298061"/>
    </source>
</evidence>
<gene>
    <name evidence="3" type="ORF">EWM64_g2562</name>
</gene>
<dbReference type="InterPro" id="IPR025110">
    <property type="entry name" value="AMP-bd_C"/>
</dbReference>
<reference evidence="3 4" key="1">
    <citation type="submission" date="2019-02" db="EMBL/GenBank/DDBJ databases">
        <title>Genome sequencing of the rare red list fungi Hericium alpestre (H. flagellum).</title>
        <authorList>
            <person name="Buettner E."/>
            <person name="Kellner H."/>
        </authorList>
    </citation>
    <scope>NUCLEOTIDE SEQUENCE [LARGE SCALE GENOMIC DNA]</scope>
    <source>
        <strain evidence="3 4">DSM 108284</strain>
    </source>
</reference>
<dbReference type="PANTHER" id="PTHR43201:SF32">
    <property type="entry name" value="2-SUCCINYLBENZOATE--COA LIGASE, CHLOROPLASTIC_PEROXISOMAL"/>
    <property type="match status" value="1"/>
</dbReference>
<dbReference type="PANTHER" id="PTHR43201">
    <property type="entry name" value="ACYL-COA SYNTHETASE"/>
    <property type="match status" value="1"/>
</dbReference>
<dbReference type="InterPro" id="IPR042099">
    <property type="entry name" value="ANL_N_sf"/>
</dbReference>
<dbReference type="SUPFAM" id="SSF56801">
    <property type="entry name" value="Acetyl-CoA synthetase-like"/>
    <property type="match status" value="1"/>
</dbReference>
<feature type="domain" description="AMP-dependent synthetase/ligase" evidence="1">
    <location>
        <begin position="51"/>
        <end position="282"/>
    </location>
</feature>
<dbReference type="GO" id="GO:0006631">
    <property type="term" value="P:fatty acid metabolic process"/>
    <property type="evidence" value="ECO:0007669"/>
    <property type="project" value="TreeGrafter"/>
</dbReference>
<dbReference type="STRING" id="135208.A0A4Z0A730"/>
<sequence length="440" mass="47413">MLEHDALSIAKEAGTTGILVWEHREGKGEWKGMCLWSEIMDSYKGDARQILEENPNLSPEDNAIVIFTSGTTGLPKGVLSTHRMFLTNLFNVLASSRRALLRRGDALPSLPGAPSNVPQAAILVSVPLFHVTGSTSLSMIATFGGMKVVFMRKWIPDEGARLIKKENITLAGGVPSMVSDLINSASGSLPLTGLLFGGAPAPDWLVESSRTAFPSAVMSQAYGLTETNSVAVGFAEVLAHNVIRGLAAPVCDILIVKNDKAVPPGEMGEVWLRGPDIMKGYWGDAAATAAAITQDGWLRTGDIGYLDHEGFLYIRDRIKDLIIRGGENIDSVSVENAVSADDRLLEVAAVAVPDKKLGELVSVVVSVKPAYHGKVKEEEVIDTARKRLPRFAVPVMILFSEDRLPRNPAGKILKNELRKVARAEWEKRLSSGKTAGSSKL</sequence>
<evidence type="ECO:0000259" key="2">
    <source>
        <dbReference type="Pfam" id="PF13193"/>
    </source>
</evidence>
<dbReference type="Proteomes" id="UP000298061">
    <property type="component" value="Unassembled WGS sequence"/>
</dbReference>
<evidence type="ECO:0000259" key="1">
    <source>
        <dbReference type="Pfam" id="PF00501"/>
    </source>
</evidence>
<dbReference type="InterPro" id="IPR045851">
    <property type="entry name" value="AMP-bd_C_sf"/>
</dbReference>
<dbReference type="InterPro" id="IPR000873">
    <property type="entry name" value="AMP-dep_synth/lig_dom"/>
</dbReference>
<protein>
    <recommendedName>
        <fullName evidence="5">AMP-dependent synthetase/ligase domain-containing protein</fullName>
    </recommendedName>
</protein>
<evidence type="ECO:0000313" key="3">
    <source>
        <dbReference type="EMBL" id="TFY81448.1"/>
    </source>
</evidence>
<dbReference type="OrthoDB" id="10253115at2759"/>
<keyword evidence="4" id="KW-1185">Reference proteome</keyword>
<comment type="caution">
    <text evidence="3">The sequence shown here is derived from an EMBL/GenBank/DDBJ whole genome shotgun (WGS) entry which is preliminary data.</text>
</comment>
<accession>A0A4Z0A730</accession>
<dbReference type="CDD" id="cd04433">
    <property type="entry name" value="AFD_class_I"/>
    <property type="match status" value="1"/>
</dbReference>
<name>A0A4Z0A730_9AGAM</name>
<organism evidence="3 4">
    <name type="scientific">Hericium alpestre</name>
    <dbReference type="NCBI Taxonomy" id="135208"/>
    <lineage>
        <taxon>Eukaryota</taxon>
        <taxon>Fungi</taxon>
        <taxon>Dikarya</taxon>
        <taxon>Basidiomycota</taxon>
        <taxon>Agaricomycotina</taxon>
        <taxon>Agaricomycetes</taxon>
        <taxon>Russulales</taxon>
        <taxon>Hericiaceae</taxon>
        <taxon>Hericium</taxon>
    </lineage>
</organism>
<dbReference type="Gene3D" id="3.40.50.12780">
    <property type="entry name" value="N-terminal domain of ligase-like"/>
    <property type="match status" value="1"/>
</dbReference>
<dbReference type="Gene3D" id="3.30.300.30">
    <property type="match status" value="1"/>
</dbReference>